<reference evidence="8 9" key="1">
    <citation type="submission" date="2017-03" db="EMBL/GenBank/DDBJ databases">
        <authorList>
            <person name="Afonso C.L."/>
            <person name="Miller P.J."/>
            <person name="Scott M.A."/>
            <person name="Spackman E."/>
            <person name="Goraichik I."/>
            <person name="Dimitrov K.M."/>
            <person name="Suarez D.L."/>
            <person name="Swayne D.E."/>
        </authorList>
    </citation>
    <scope>NUCLEOTIDE SEQUENCE [LARGE SCALE GENOMIC DNA]</scope>
    <source>
        <strain evidence="8">Genome sequencing of Nitrospira japonica strain NJ11</strain>
    </source>
</reference>
<evidence type="ECO:0000256" key="2">
    <source>
        <dbReference type="ARBA" id="ARBA00022980"/>
    </source>
</evidence>
<evidence type="ECO:0000313" key="9">
    <source>
        <dbReference type="Proteomes" id="UP000192042"/>
    </source>
</evidence>
<dbReference type="FunFam" id="4.10.410.60:FF:000001">
    <property type="entry name" value="50S ribosomal protein L35"/>
    <property type="match status" value="1"/>
</dbReference>
<keyword evidence="9" id="KW-1185">Reference proteome</keyword>
<evidence type="ECO:0000256" key="6">
    <source>
        <dbReference type="RuleBase" id="RU000568"/>
    </source>
</evidence>
<dbReference type="PANTHER" id="PTHR33343:SF1">
    <property type="entry name" value="LARGE RIBOSOMAL SUBUNIT PROTEIN BL35M"/>
    <property type="match status" value="1"/>
</dbReference>
<dbReference type="Gene3D" id="4.10.410.60">
    <property type="match status" value="1"/>
</dbReference>
<gene>
    <name evidence="5 8" type="primary">rpmI</name>
    <name evidence="8" type="ORF">NSJP_1454</name>
</gene>
<dbReference type="SUPFAM" id="SSF143034">
    <property type="entry name" value="L35p-like"/>
    <property type="match status" value="1"/>
</dbReference>
<proteinExistence type="inferred from homology"/>
<protein>
    <recommendedName>
        <fullName evidence="4 5">Large ribosomal subunit protein bL35</fullName>
    </recommendedName>
</protein>
<dbReference type="PRINTS" id="PR00064">
    <property type="entry name" value="RIBOSOMALL35"/>
</dbReference>
<evidence type="ECO:0000256" key="5">
    <source>
        <dbReference type="HAMAP-Rule" id="MF_00514"/>
    </source>
</evidence>
<dbReference type="AlphaFoldDB" id="A0A1W1I3P4"/>
<dbReference type="RefSeq" id="WP_080886131.1">
    <property type="nucleotide sequence ID" value="NZ_LT828648.1"/>
</dbReference>
<organism evidence="8 9">
    <name type="scientific">Nitrospira japonica</name>
    <dbReference type="NCBI Taxonomy" id="1325564"/>
    <lineage>
        <taxon>Bacteria</taxon>
        <taxon>Pseudomonadati</taxon>
        <taxon>Nitrospirota</taxon>
        <taxon>Nitrospiria</taxon>
        <taxon>Nitrospirales</taxon>
        <taxon>Nitrospiraceae</taxon>
        <taxon>Nitrospira</taxon>
    </lineage>
</organism>
<dbReference type="InterPro" id="IPR018265">
    <property type="entry name" value="Ribosomal_bL35_CS"/>
</dbReference>
<dbReference type="InterPro" id="IPR037229">
    <property type="entry name" value="Ribosomal_bL35_sf"/>
</dbReference>
<name>A0A1W1I3P4_9BACT</name>
<evidence type="ECO:0000256" key="4">
    <source>
        <dbReference type="ARBA" id="ARBA00071664"/>
    </source>
</evidence>
<dbReference type="EMBL" id="LT828648">
    <property type="protein sequence ID" value="SLM47626.1"/>
    <property type="molecule type" value="Genomic_DNA"/>
</dbReference>
<feature type="region of interest" description="Disordered" evidence="7">
    <location>
        <begin position="1"/>
        <end position="47"/>
    </location>
</feature>
<dbReference type="InterPro" id="IPR021137">
    <property type="entry name" value="Ribosomal_bL35-like"/>
</dbReference>
<keyword evidence="3 5" id="KW-0687">Ribonucleoprotein</keyword>
<evidence type="ECO:0000313" key="8">
    <source>
        <dbReference type="EMBL" id="SLM47626.1"/>
    </source>
</evidence>
<dbReference type="GO" id="GO:0006412">
    <property type="term" value="P:translation"/>
    <property type="evidence" value="ECO:0007669"/>
    <property type="project" value="UniProtKB-UniRule"/>
</dbReference>
<comment type="similarity">
    <text evidence="1 5 6">Belongs to the bacterial ribosomal protein bL35 family.</text>
</comment>
<dbReference type="HAMAP" id="MF_00514">
    <property type="entry name" value="Ribosomal_bL35"/>
    <property type="match status" value="1"/>
</dbReference>
<dbReference type="NCBIfam" id="TIGR00001">
    <property type="entry name" value="rpmI_bact"/>
    <property type="match status" value="1"/>
</dbReference>
<evidence type="ECO:0000256" key="3">
    <source>
        <dbReference type="ARBA" id="ARBA00023274"/>
    </source>
</evidence>
<dbReference type="OrthoDB" id="47476at2"/>
<accession>A0A1W1I3P4</accession>
<dbReference type="STRING" id="1325564.NSJP_1454"/>
<dbReference type="InterPro" id="IPR001706">
    <property type="entry name" value="Ribosomal_bL35"/>
</dbReference>
<dbReference type="Pfam" id="PF01632">
    <property type="entry name" value="Ribosomal_L35p"/>
    <property type="match status" value="1"/>
</dbReference>
<dbReference type="PROSITE" id="PS00936">
    <property type="entry name" value="RIBOSOMAL_L35"/>
    <property type="match status" value="1"/>
</dbReference>
<keyword evidence="2 5" id="KW-0689">Ribosomal protein</keyword>
<dbReference type="KEGG" id="nja:NSJP_1454"/>
<feature type="compositionally biased region" description="Basic residues" evidence="7">
    <location>
        <begin position="1"/>
        <end position="43"/>
    </location>
</feature>
<evidence type="ECO:0000256" key="7">
    <source>
        <dbReference type="SAM" id="MobiDB-lite"/>
    </source>
</evidence>
<evidence type="ECO:0000256" key="1">
    <source>
        <dbReference type="ARBA" id="ARBA00006598"/>
    </source>
</evidence>
<dbReference type="PANTHER" id="PTHR33343">
    <property type="entry name" value="54S RIBOSOMAL PROTEIN BL35M"/>
    <property type="match status" value="1"/>
</dbReference>
<dbReference type="GO" id="GO:0015934">
    <property type="term" value="C:large ribosomal subunit"/>
    <property type="evidence" value="ECO:0007669"/>
    <property type="project" value="TreeGrafter"/>
</dbReference>
<sequence length="64" mass="7220">MKMKSHSGASKRFHKTGTGKFVRKKAGKRHILTSKNRERKRRLSGSVVVDPTKASALARLLPYQ</sequence>
<dbReference type="GO" id="GO:0003735">
    <property type="term" value="F:structural constituent of ribosome"/>
    <property type="evidence" value="ECO:0007669"/>
    <property type="project" value="InterPro"/>
</dbReference>
<dbReference type="Proteomes" id="UP000192042">
    <property type="component" value="Chromosome I"/>
</dbReference>